<dbReference type="AlphaFoldDB" id="A0AAE1D014"/>
<name>A0AAE1D014_9GAST</name>
<proteinExistence type="predicted"/>
<organism evidence="1 2">
    <name type="scientific">Elysia crispata</name>
    <name type="common">lettuce slug</name>
    <dbReference type="NCBI Taxonomy" id="231223"/>
    <lineage>
        <taxon>Eukaryota</taxon>
        <taxon>Metazoa</taxon>
        <taxon>Spiralia</taxon>
        <taxon>Lophotrochozoa</taxon>
        <taxon>Mollusca</taxon>
        <taxon>Gastropoda</taxon>
        <taxon>Heterobranchia</taxon>
        <taxon>Euthyneura</taxon>
        <taxon>Panpulmonata</taxon>
        <taxon>Sacoglossa</taxon>
        <taxon>Placobranchoidea</taxon>
        <taxon>Plakobranchidae</taxon>
        <taxon>Elysia</taxon>
    </lineage>
</organism>
<keyword evidence="2" id="KW-1185">Reference proteome</keyword>
<dbReference type="EMBL" id="JAWDGP010006036">
    <property type="protein sequence ID" value="KAK3748200.1"/>
    <property type="molecule type" value="Genomic_DNA"/>
</dbReference>
<evidence type="ECO:0000313" key="2">
    <source>
        <dbReference type="Proteomes" id="UP001283361"/>
    </source>
</evidence>
<accession>A0AAE1D014</accession>
<protein>
    <submittedName>
        <fullName evidence="1">Uncharacterized protein</fullName>
    </submittedName>
</protein>
<comment type="caution">
    <text evidence="1">The sequence shown here is derived from an EMBL/GenBank/DDBJ whole genome shotgun (WGS) entry which is preliminary data.</text>
</comment>
<reference evidence="1" key="1">
    <citation type="journal article" date="2023" name="G3 (Bethesda)">
        <title>A reference genome for the long-term kleptoplast-retaining sea slug Elysia crispata morphotype clarki.</title>
        <authorList>
            <person name="Eastman K.E."/>
            <person name="Pendleton A.L."/>
            <person name="Shaikh M.A."/>
            <person name="Suttiyut T."/>
            <person name="Ogas R."/>
            <person name="Tomko P."/>
            <person name="Gavelis G."/>
            <person name="Widhalm J.R."/>
            <person name="Wisecaver J.H."/>
        </authorList>
    </citation>
    <scope>NUCLEOTIDE SEQUENCE</scope>
    <source>
        <strain evidence="1">ECLA1</strain>
    </source>
</reference>
<evidence type="ECO:0000313" key="1">
    <source>
        <dbReference type="EMBL" id="KAK3748200.1"/>
    </source>
</evidence>
<gene>
    <name evidence="1" type="ORF">RRG08_039454</name>
</gene>
<sequence>MTKRHTAQSRLALIHENRAEFSDETQTNVLSNVLVDETQTNVLSNVLVDETQTNVLFNVLVDETQTNVLSNVLVTRLKLMYYLMC</sequence>
<dbReference type="Proteomes" id="UP001283361">
    <property type="component" value="Unassembled WGS sequence"/>
</dbReference>